<organism evidence="1 2">
    <name type="scientific">Clostridium thailandense</name>
    <dbReference type="NCBI Taxonomy" id="2794346"/>
    <lineage>
        <taxon>Bacteria</taxon>
        <taxon>Bacillati</taxon>
        <taxon>Bacillota</taxon>
        <taxon>Clostridia</taxon>
        <taxon>Eubacteriales</taxon>
        <taxon>Clostridiaceae</taxon>
        <taxon>Clostridium</taxon>
    </lineage>
</organism>
<accession>A0A949WQD4</accession>
<dbReference type="PANTHER" id="PTHR34227:SF1">
    <property type="entry name" value="DIMETHYL SULFOXIDE REDUCTASE CHAPERONE-RELATED"/>
    <property type="match status" value="1"/>
</dbReference>
<dbReference type="EMBL" id="JAEEGC010000026">
    <property type="protein sequence ID" value="MBV7272600.1"/>
    <property type="molecule type" value="Genomic_DNA"/>
</dbReference>
<dbReference type="Proteomes" id="UP000694308">
    <property type="component" value="Unassembled WGS sequence"/>
</dbReference>
<reference evidence="1" key="1">
    <citation type="submission" date="2020-12" db="EMBL/GenBank/DDBJ databases">
        <title>Clostridium thailandense sp. nov., a novel acetogenic bacterium isolated from peat land soil in Thailand.</title>
        <authorList>
            <person name="Chaikitkaew S."/>
            <person name="Birkeland N.K."/>
        </authorList>
    </citation>
    <scope>NUCLEOTIDE SEQUENCE</scope>
    <source>
        <strain evidence="1">PL3</strain>
    </source>
</reference>
<dbReference type="PANTHER" id="PTHR34227">
    <property type="entry name" value="CHAPERONE PROTEIN YCDY"/>
    <property type="match status" value="1"/>
</dbReference>
<evidence type="ECO:0000313" key="1">
    <source>
        <dbReference type="EMBL" id="MBV7272600.1"/>
    </source>
</evidence>
<keyword evidence="2" id="KW-1185">Reference proteome</keyword>
<dbReference type="AlphaFoldDB" id="A0A949WQD4"/>
<dbReference type="InterPro" id="IPR050289">
    <property type="entry name" value="TorD/DmsD_chaperones"/>
</dbReference>
<dbReference type="Pfam" id="PF02613">
    <property type="entry name" value="Nitrate_red_del"/>
    <property type="match status" value="1"/>
</dbReference>
<comment type="caution">
    <text evidence="1">The sequence shown here is derived from an EMBL/GenBank/DDBJ whole genome shotgun (WGS) entry which is preliminary data.</text>
</comment>
<dbReference type="InterPro" id="IPR020945">
    <property type="entry name" value="DMSO/NO3_reduct_chaperone"/>
</dbReference>
<proteinExistence type="predicted"/>
<gene>
    <name evidence="1" type="ORF">I6U48_06665</name>
</gene>
<name>A0A949WQD4_9CLOT</name>
<sequence length="220" mass="25503">MNNKSEYLKLMANRENLYRFLGRLYREEVDQTLLEKMKVMSFPMECCETELREGYEMLKGYLEECGSDPLTDLAVDYAKVFLGAGIAEGSAAFPYESVYTSQKRIMMQEARDKVMAIYSAKGLGKNEEKFKFEDHISLELEFMAFLCKEAQCILDTQDELGFLSCLKEEVDFLSEHLLNWIPKFCTDVERHAGTEFYKAVGKITNEYLHLDCKILESLMN</sequence>
<evidence type="ECO:0000313" key="2">
    <source>
        <dbReference type="Proteomes" id="UP000694308"/>
    </source>
</evidence>
<dbReference type="RefSeq" id="WP_218319634.1">
    <property type="nucleotide sequence ID" value="NZ_JAEEGC010000026.1"/>
</dbReference>
<protein>
    <submittedName>
        <fullName evidence="1">Molecular chaperone TorD family protein</fullName>
    </submittedName>
</protein>